<dbReference type="SUPFAM" id="SSF56219">
    <property type="entry name" value="DNase I-like"/>
    <property type="match status" value="1"/>
</dbReference>
<comment type="caution">
    <text evidence="2">The sequence shown here is derived from an EMBL/GenBank/DDBJ whole genome shotgun (WGS) entry which is preliminary data.</text>
</comment>
<dbReference type="InterPro" id="IPR036691">
    <property type="entry name" value="Endo/exonu/phosph_ase_sf"/>
</dbReference>
<evidence type="ECO:0000259" key="1">
    <source>
        <dbReference type="Pfam" id="PF03372"/>
    </source>
</evidence>
<accession>A0AAE1TDN6</accession>
<organism evidence="2 3">
    <name type="scientific">Acacia crassicarpa</name>
    <name type="common">northern wattle</name>
    <dbReference type="NCBI Taxonomy" id="499986"/>
    <lineage>
        <taxon>Eukaryota</taxon>
        <taxon>Viridiplantae</taxon>
        <taxon>Streptophyta</taxon>
        <taxon>Embryophyta</taxon>
        <taxon>Tracheophyta</taxon>
        <taxon>Spermatophyta</taxon>
        <taxon>Magnoliopsida</taxon>
        <taxon>eudicotyledons</taxon>
        <taxon>Gunneridae</taxon>
        <taxon>Pentapetalae</taxon>
        <taxon>rosids</taxon>
        <taxon>fabids</taxon>
        <taxon>Fabales</taxon>
        <taxon>Fabaceae</taxon>
        <taxon>Caesalpinioideae</taxon>
        <taxon>mimosoid clade</taxon>
        <taxon>Acacieae</taxon>
        <taxon>Acacia</taxon>
    </lineage>
</organism>
<protein>
    <recommendedName>
        <fullName evidence="1">Endonuclease/exonuclease/phosphatase domain-containing protein</fullName>
    </recommendedName>
</protein>
<evidence type="ECO:0000313" key="3">
    <source>
        <dbReference type="Proteomes" id="UP001293593"/>
    </source>
</evidence>
<dbReference type="EMBL" id="JAWXYG010000002">
    <property type="protein sequence ID" value="KAK4279950.1"/>
    <property type="molecule type" value="Genomic_DNA"/>
</dbReference>
<reference evidence="2" key="1">
    <citation type="submission" date="2023-10" db="EMBL/GenBank/DDBJ databases">
        <title>Chromosome-level genome of the transformable northern wattle, Acacia crassicarpa.</title>
        <authorList>
            <person name="Massaro I."/>
            <person name="Sinha N.R."/>
            <person name="Poethig S."/>
            <person name="Leichty A.R."/>
        </authorList>
    </citation>
    <scope>NUCLEOTIDE SEQUENCE</scope>
    <source>
        <strain evidence="2">Acra3RX</strain>
        <tissue evidence="2">Leaf</tissue>
    </source>
</reference>
<keyword evidence="3" id="KW-1185">Reference proteome</keyword>
<sequence length="344" mass="39729">MNYMIWNARGTGAPSFPALVRDLKNHYQLKFIAILETRCAKEMSSRRASQLGFTNMELIDCEGYSGGIWCLWDEDTGKATVIERHHQFMHIQVAMPTGPSWHFTIVYASPNVAARRVIWEHLTRLAGGMQGPWLIGGDLNGTLLHCERRSTATFQSSVDRDFIRWVDAHDLMDVGFAGPEFTWKRGNSEARLDRCLANEQWFNAFPNGSVTHLPFFKSDHRPLLVRLSTKEGLVRPNRPFRFIAAWALHENFDGFVKQSWQSNVPWTQNIAQFSDACSVWNKEVFRHTEKRKKHLLRRLDGLSRAISQHGMMAKYEDLQQALWKDLEDVLLQESLIWAQKARAE</sequence>
<gene>
    <name evidence="2" type="ORF">QN277_011644</name>
</gene>
<dbReference type="PANTHER" id="PTHR33710">
    <property type="entry name" value="BNAC02G09200D PROTEIN"/>
    <property type="match status" value="1"/>
</dbReference>
<dbReference type="Proteomes" id="UP001293593">
    <property type="component" value="Unassembled WGS sequence"/>
</dbReference>
<dbReference type="Pfam" id="PF03372">
    <property type="entry name" value="Exo_endo_phos"/>
    <property type="match status" value="1"/>
</dbReference>
<dbReference type="GO" id="GO:0003824">
    <property type="term" value="F:catalytic activity"/>
    <property type="evidence" value="ECO:0007669"/>
    <property type="project" value="InterPro"/>
</dbReference>
<name>A0AAE1TDN6_9FABA</name>
<feature type="domain" description="Endonuclease/exonuclease/phosphatase" evidence="1">
    <location>
        <begin position="6"/>
        <end position="220"/>
    </location>
</feature>
<dbReference type="PANTHER" id="PTHR33710:SF71">
    <property type="entry name" value="ENDONUCLEASE_EXONUCLEASE_PHOSPHATASE DOMAIN-CONTAINING PROTEIN"/>
    <property type="match status" value="1"/>
</dbReference>
<dbReference type="InterPro" id="IPR005135">
    <property type="entry name" value="Endo/exonuclease/phosphatase"/>
</dbReference>
<dbReference type="AlphaFoldDB" id="A0AAE1TDN6"/>
<evidence type="ECO:0000313" key="2">
    <source>
        <dbReference type="EMBL" id="KAK4279950.1"/>
    </source>
</evidence>
<dbReference type="Gene3D" id="3.60.10.10">
    <property type="entry name" value="Endonuclease/exonuclease/phosphatase"/>
    <property type="match status" value="1"/>
</dbReference>
<proteinExistence type="predicted"/>